<evidence type="ECO:0000313" key="3">
    <source>
        <dbReference type="EMBL" id="CAF1906286.1"/>
    </source>
</evidence>
<reference evidence="3" key="1">
    <citation type="submission" date="2021-02" db="EMBL/GenBank/DDBJ databases">
        <authorList>
            <person name="Nowell W R."/>
        </authorList>
    </citation>
    <scope>NUCLEOTIDE SEQUENCE</scope>
</reference>
<comment type="caution">
    <text evidence="3">The sequence shown here is derived from an EMBL/GenBank/DDBJ whole genome shotgun (WGS) entry which is preliminary data.</text>
</comment>
<comment type="similarity">
    <text evidence="1">Belongs to the FAM154 family.</text>
</comment>
<sequence length="529" mass="59614">MKLENVDATKLKIGDLPKFNKCPCELCDDGCFDRAGNEHYPECRRRGPQRTQLPHGARCPLSHYKGSFLAATTIFSGASPHRRQAIPPPADNEIPISFKHASMSGISTQREHYQPPPNMPKDKENLPVAAKQVDHLTLSRLVPMETQTQYQVEYVEKPVIPVSRRPVHNPVKESQLNLTEPSAAIASQTTTRAHFKSWNTAPSHAYTEIPTSAGHILFPGTDRNFNTTSGSTFLSYPSGSHVKPAVHLEHSGNLKISGSMDLLTNYRHDYVTPELSSIKPSPAENKKGTQEEKVYTRRPMNGVSQTTYDFRPYSKQRPAAPADTEPFLSQIKIGNTYTPIEKDSQYRADYPGHNTNQHPRQQIVAPKDYHQPYMPPMQKMDTMTITQRDFQPIDISALPRIRLIPLKSNLSVNDSAGPMENMTMSRFHYQPYEPAISKRNYGELMPNLYIPPMEKFQGTTTTRETYQGRSGIPARACIPEQEKLRQVGEHDHNTNYRMDYHPHGVSLCAAKAYTIAQKNETTATPIPTQ</sequence>
<feature type="region of interest" description="Disordered" evidence="2">
    <location>
        <begin position="275"/>
        <end position="323"/>
    </location>
</feature>
<dbReference type="PANTHER" id="PTHR31516:SF17">
    <property type="entry name" value="STABILIZER OF AXONEMAL MICROTUBULES 2"/>
    <property type="match status" value="1"/>
</dbReference>
<dbReference type="GO" id="GO:0008017">
    <property type="term" value="F:microtubule binding"/>
    <property type="evidence" value="ECO:0007669"/>
    <property type="project" value="InterPro"/>
</dbReference>
<dbReference type="EMBL" id="CAJNRE010000029">
    <property type="protein sequence ID" value="CAF1906286.1"/>
    <property type="molecule type" value="Genomic_DNA"/>
</dbReference>
<protein>
    <submittedName>
        <fullName evidence="3">Uncharacterized protein</fullName>
    </submittedName>
</protein>
<accession>A0A816K8J8</accession>
<dbReference type="InterPro" id="IPR033336">
    <property type="entry name" value="SAXO1/2"/>
</dbReference>
<name>A0A816K8J8_9BILA</name>
<dbReference type="PANTHER" id="PTHR31516">
    <property type="entry name" value="STABILIZER OF AXONEMAL MICROTUBULES 2"/>
    <property type="match status" value="1"/>
</dbReference>
<dbReference type="AlphaFoldDB" id="A0A816K8J8"/>
<organism evidence="3 4">
    <name type="scientific">Rotaria magnacalcarata</name>
    <dbReference type="NCBI Taxonomy" id="392030"/>
    <lineage>
        <taxon>Eukaryota</taxon>
        <taxon>Metazoa</taxon>
        <taxon>Spiralia</taxon>
        <taxon>Gnathifera</taxon>
        <taxon>Rotifera</taxon>
        <taxon>Eurotatoria</taxon>
        <taxon>Bdelloidea</taxon>
        <taxon>Philodinida</taxon>
        <taxon>Philodinidae</taxon>
        <taxon>Rotaria</taxon>
    </lineage>
</organism>
<dbReference type="Proteomes" id="UP000663824">
    <property type="component" value="Unassembled WGS sequence"/>
</dbReference>
<evidence type="ECO:0000256" key="1">
    <source>
        <dbReference type="ARBA" id="ARBA00008738"/>
    </source>
</evidence>
<proteinExistence type="inferred from homology"/>
<dbReference type="GO" id="GO:0005856">
    <property type="term" value="C:cytoskeleton"/>
    <property type="evidence" value="ECO:0007669"/>
    <property type="project" value="TreeGrafter"/>
</dbReference>
<feature type="compositionally biased region" description="Basic and acidic residues" evidence="2">
    <location>
        <begin position="284"/>
        <end position="295"/>
    </location>
</feature>
<evidence type="ECO:0000256" key="2">
    <source>
        <dbReference type="SAM" id="MobiDB-lite"/>
    </source>
</evidence>
<evidence type="ECO:0000313" key="4">
    <source>
        <dbReference type="Proteomes" id="UP000663824"/>
    </source>
</evidence>
<gene>
    <name evidence="3" type="ORF">MBJ925_LOCUS462</name>
</gene>